<dbReference type="Proteomes" id="UP001390339">
    <property type="component" value="Unassembled WGS sequence"/>
</dbReference>
<dbReference type="PANTHER" id="PTHR46529:SF1">
    <property type="entry name" value="TRNA WYBUTOSINE-SYNTHESIZING PROTEIN 4"/>
    <property type="match status" value="1"/>
</dbReference>
<evidence type="ECO:0000256" key="4">
    <source>
        <dbReference type="ARBA" id="ARBA00012155"/>
    </source>
</evidence>
<keyword evidence="15" id="KW-1185">Reference proteome</keyword>
<evidence type="ECO:0000256" key="12">
    <source>
        <dbReference type="ARBA" id="ARBA00030847"/>
    </source>
</evidence>
<comment type="catalytic activity">
    <reaction evidence="13">
        <text>7-[(3S)-(3-amino-3-methoxycarbonyl)propyl]wyosine(37) in tRNA(Phe) + S-adenosyl-L-methionine + CO2 = wybutosine(37) in tRNA(Phe) + S-adenosyl-L-homocysteine + 2 H(+)</text>
        <dbReference type="Rhea" id="RHEA:37119"/>
        <dbReference type="Rhea" id="RHEA-COMP:11844"/>
        <dbReference type="Rhea" id="RHEA-COMP:11847"/>
        <dbReference type="ChEBI" id="CHEBI:15378"/>
        <dbReference type="ChEBI" id="CHEBI:16526"/>
        <dbReference type="ChEBI" id="CHEBI:57856"/>
        <dbReference type="ChEBI" id="CHEBI:59789"/>
        <dbReference type="ChEBI" id="CHEBI:73544"/>
        <dbReference type="ChEBI" id="CHEBI:74275"/>
        <dbReference type="EC" id="2.3.1.231"/>
    </reaction>
</comment>
<sequence length="739" mass="81888">MPKTPKAPGQSRSTKELAQDGLVMSTNSSSIVSKRSVESIYYPDEPHFFRFFVQRFQRRSPLINRGYHLRLHVIDVAVRNFLRRPSSKKKVIINLGAGSDVVPWQCMTRYPEACKGAKFIDIDFPDLMSKKRRIIQETPELHSVLTGLEYGDDKSDLLLKSNEYVQIGCDLRQLKRVEEALSQVISIPECEFIFIAEVSITYMETEGADAVIQWASTLGHAEFCLLEQILPDGADHPFAQMMVRHFNKLKTPIKSVDKYPTLRAQQERFNRLGWVHADAHSLWSSWSSERYLNTEERRKLNDIEPFDEWEEMAIFTSHYCIVSAHTRPDVLPPCPDLTAEEVQQQDSPVPTLQLGTTYTDCGKTCLRRFGAPMKFQDQSGCEVLGNACGLGGVTRMRSIDLYTSQQEDASIDVLSAGPSSRMCHTMVDLGIHGQLLAGGRASPSSAFRDCWRFDSTTCSWHQAADLPKPLYRHSATRLGRSSLALVIGGKTDAISVSRGCLLYQPEAGWTECDIGGDADYMPVFGAILVSFPDPVAPESENGDPTTQFHGLLIGGMLEDGMIAKQALYWRLSLRGADTPQIRFSALSNGDANGWPANSTLYRYGASAVMGDDGKVLIIGGVVEDRVIPKDEELLLISTSKNPQIRISATAPIIQPGAASDTVVPRPCLLGISVCETARGELLVMNGGATCYSFGTYWNQGTYSLRYSLPELSSPPPPQSSPPIQWRFQKSVDIVDPAAI</sequence>
<comment type="caution">
    <text evidence="14">The sequence shown here is derived from an EMBL/GenBank/DDBJ whole genome shotgun (WGS) entry which is preliminary data.</text>
</comment>
<keyword evidence="9" id="KW-0949">S-adenosyl-L-methionine</keyword>
<keyword evidence="7 14" id="KW-0489">Methyltransferase</keyword>
<evidence type="ECO:0000313" key="15">
    <source>
        <dbReference type="Proteomes" id="UP001390339"/>
    </source>
</evidence>
<accession>A0ABR2II59</accession>
<keyword evidence="10" id="KW-0819">tRNA processing</keyword>
<evidence type="ECO:0000313" key="14">
    <source>
        <dbReference type="EMBL" id="KAK8863275.1"/>
    </source>
</evidence>
<name>A0ABR2II59_9PEZI</name>
<dbReference type="Gene3D" id="3.40.50.150">
    <property type="entry name" value="Vaccinia Virus protein VP39"/>
    <property type="match status" value="1"/>
</dbReference>
<gene>
    <name evidence="14" type="ORF">PGQ11_009510</name>
</gene>
<dbReference type="EMBL" id="JAPCWZ010000005">
    <property type="protein sequence ID" value="KAK8863275.1"/>
    <property type="molecule type" value="Genomic_DNA"/>
</dbReference>
<dbReference type="EC" id="2.1.1.290" evidence="5"/>
<protein>
    <recommendedName>
        <fullName evidence="6">tRNA wybutosine-synthesizing protein 4</fullName>
        <ecNumber evidence="5">2.1.1.290</ecNumber>
        <ecNumber evidence="4">2.3.1.231</ecNumber>
    </recommendedName>
    <alternativeName>
        <fullName evidence="12">tRNA(Phe) (7-(3-amino-3-(methoxycarbonyl)propyl)wyosine(37)-N)-methoxycarbonyltransferase</fullName>
    </alternativeName>
    <alternativeName>
        <fullName evidence="11">tRNA(Phe) (7-(3-amino-3-carboxypropyl)wyosine(37)-O)-methyltransferase</fullName>
    </alternativeName>
</protein>
<evidence type="ECO:0000256" key="7">
    <source>
        <dbReference type="ARBA" id="ARBA00022603"/>
    </source>
</evidence>
<dbReference type="EC" id="2.3.1.231" evidence="4"/>
<evidence type="ECO:0000256" key="8">
    <source>
        <dbReference type="ARBA" id="ARBA00022679"/>
    </source>
</evidence>
<evidence type="ECO:0000256" key="13">
    <source>
        <dbReference type="ARBA" id="ARBA00049250"/>
    </source>
</evidence>
<evidence type="ECO:0000256" key="3">
    <source>
        <dbReference type="ARBA" id="ARBA00010703"/>
    </source>
</evidence>
<keyword evidence="8" id="KW-0808">Transferase</keyword>
<dbReference type="GO" id="GO:0008168">
    <property type="term" value="F:methyltransferase activity"/>
    <property type="evidence" value="ECO:0007669"/>
    <property type="project" value="UniProtKB-KW"/>
</dbReference>
<evidence type="ECO:0000256" key="10">
    <source>
        <dbReference type="ARBA" id="ARBA00022694"/>
    </source>
</evidence>
<dbReference type="Gene3D" id="2.120.10.80">
    <property type="entry name" value="Kelch-type beta propeller"/>
    <property type="match status" value="1"/>
</dbReference>
<evidence type="ECO:0000256" key="2">
    <source>
        <dbReference type="ARBA" id="ARBA00004797"/>
    </source>
</evidence>
<dbReference type="SUPFAM" id="SSF53335">
    <property type="entry name" value="S-adenosyl-L-methionine-dependent methyltransferases"/>
    <property type="match status" value="1"/>
</dbReference>
<dbReference type="Pfam" id="PF13418">
    <property type="entry name" value="Beta-prop_TYW4"/>
    <property type="match status" value="1"/>
</dbReference>
<comment type="similarity">
    <text evidence="3">Belongs to the methyltransferase superfamily. LCMT family.</text>
</comment>
<evidence type="ECO:0000256" key="1">
    <source>
        <dbReference type="ARBA" id="ARBA00001806"/>
    </source>
</evidence>
<evidence type="ECO:0000256" key="9">
    <source>
        <dbReference type="ARBA" id="ARBA00022691"/>
    </source>
</evidence>
<evidence type="ECO:0000256" key="5">
    <source>
        <dbReference type="ARBA" id="ARBA00012779"/>
    </source>
</evidence>
<dbReference type="SUPFAM" id="SSF117281">
    <property type="entry name" value="Kelch motif"/>
    <property type="match status" value="1"/>
</dbReference>
<comment type="catalytic activity">
    <reaction evidence="1">
        <text>7-[(3S)-3-amino-3-carboxypropyl]wyosine(37) in tRNA(Phe) + S-adenosyl-L-methionine = 7-[(3S)-(3-amino-3-methoxycarbonyl)propyl]wyosine(37) in tRNA(Phe) + S-adenosyl-L-homocysteine</text>
        <dbReference type="Rhea" id="RHEA:36903"/>
        <dbReference type="Rhea" id="RHEA-COMP:10379"/>
        <dbReference type="Rhea" id="RHEA-COMP:11844"/>
        <dbReference type="ChEBI" id="CHEBI:57856"/>
        <dbReference type="ChEBI" id="CHEBI:59789"/>
        <dbReference type="ChEBI" id="CHEBI:73543"/>
        <dbReference type="ChEBI" id="CHEBI:74275"/>
        <dbReference type="EC" id="2.1.1.290"/>
    </reaction>
</comment>
<dbReference type="InterPro" id="IPR029063">
    <property type="entry name" value="SAM-dependent_MTases_sf"/>
</dbReference>
<reference evidence="14 15" key="1">
    <citation type="journal article" date="2024" name="IMA Fungus">
        <title>Apiospora arundinis, a panoply of carbohydrate-active enzymes and secondary metabolites.</title>
        <authorList>
            <person name="Sorensen T."/>
            <person name="Petersen C."/>
            <person name="Muurmann A.T."/>
            <person name="Christiansen J.V."/>
            <person name="Brundto M.L."/>
            <person name="Overgaard C.K."/>
            <person name="Boysen A.T."/>
            <person name="Wollenberg R.D."/>
            <person name="Larsen T.O."/>
            <person name="Sorensen J.L."/>
            <person name="Nielsen K.L."/>
            <person name="Sondergaard T.E."/>
        </authorList>
    </citation>
    <scope>NUCLEOTIDE SEQUENCE [LARGE SCALE GENOMIC DNA]</scope>
    <source>
        <strain evidence="14 15">AAU 773</strain>
    </source>
</reference>
<evidence type="ECO:0000256" key="6">
    <source>
        <dbReference type="ARBA" id="ARBA00018045"/>
    </source>
</evidence>
<dbReference type="Pfam" id="PF04072">
    <property type="entry name" value="LCM"/>
    <property type="match status" value="1"/>
</dbReference>
<dbReference type="InterPro" id="IPR015915">
    <property type="entry name" value="Kelch-typ_b-propeller"/>
</dbReference>
<proteinExistence type="inferred from homology"/>
<comment type="pathway">
    <text evidence="2">tRNA modification; wybutosine-tRNA(Phe) biosynthesis.</text>
</comment>
<dbReference type="InterPro" id="IPR007213">
    <property type="entry name" value="Ppm1/Ppm2/Tcmp"/>
</dbReference>
<evidence type="ECO:0000256" key="11">
    <source>
        <dbReference type="ARBA" id="ARBA00029750"/>
    </source>
</evidence>
<organism evidence="14 15">
    <name type="scientific">Apiospora arundinis</name>
    <dbReference type="NCBI Taxonomy" id="335852"/>
    <lineage>
        <taxon>Eukaryota</taxon>
        <taxon>Fungi</taxon>
        <taxon>Dikarya</taxon>
        <taxon>Ascomycota</taxon>
        <taxon>Pezizomycotina</taxon>
        <taxon>Sordariomycetes</taxon>
        <taxon>Xylariomycetidae</taxon>
        <taxon>Amphisphaeriales</taxon>
        <taxon>Apiosporaceae</taxon>
        <taxon>Apiospora</taxon>
    </lineage>
</organism>
<dbReference type="GO" id="GO:0032259">
    <property type="term" value="P:methylation"/>
    <property type="evidence" value="ECO:0007669"/>
    <property type="project" value="UniProtKB-KW"/>
</dbReference>
<dbReference type="PANTHER" id="PTHR46529">
    <property type="entry name" value="TRNA WYBUTOSINE-SYNTHESIZING PROTEIN 4"/>
    <property type="match status" value="1"/>
</dbReference>